<name>A0A432ZJW7_9GAMM</name>
<dbReference type="Proteomes" id="UP000288279">
    <property type="component" value="Unassembled WGS sequence"/>
</dbReference>
<comment type="caution">
    <text evidence="1">The sequence shown here is derived from an EMBL/GenBank/DDBJ whole genome shotgun (WGS) entry which is preliminary data.</text>
</comment>
<dbReference type="RefSeq" id="WP_126826234.1">
    <property type="nucleotide sequence ID" value="NZ_PIQG01000002.1"/>
</dbReference>
<reference evidence="1 2" key="1">
    <citation type="journal article" date="2011" name="Front. Microbiol.">
        <title>Genomic signatures of strain selection and enhancement in Bacillus atrophaeus var. globigii, a historical biowarfare simulant.</title>
        <authorList>
            <person name="Gibbons H.S."/>
            <person name="Broomall S.M."/>
            <person name="McNew L.A."/>
            <person name="Daligault H."/>
            <person name="Chapman C."/>
            <person name="Bruce D."/>
            <person name="Karavis M."/>
            <person name="Krepps M."/>
            <person name="McGregor P.A."/>
            <person name="Hong C."/>
            <person name="Park K.H."/>
            <person name="Akmal A."/>
            <person name="Feldman A."/>
            <person name="Lin J.S."/>
            <person name="Chang W.E."/>
            <person name="Higgs B.W."/>
            <person name="Demirev P."/>
            <person name="Lindquist J."/>
            <person name="Liem A."/>
            <person name="Fochler E."/>
            <person name="Read T.D."/>
            <person name="Tapia R."/>
            <person name="Johnson S."/>
            <person name="Bishop-Lilly K.A."/>
            <person name="Detter C."/>
            <person name="Han C."/>
            <person name="Sozhamannan S."/>
            <person name="Rosenzweig C.N."/>
            <person name="Skowronski E.W."/>
        </authorList>
    </citation>
    <scope>NUCLEOTIDE SEQUENCE [LARGE SCALE GENOMIC DNA]</scope>
    <source>
        <strain evidence="1 2">PIT1</strain>
    </source>
</reference>
<dbReference type="AlphaFoldDB" id="A0A432ZJW7"/>
<evidence type="ECO:0000313" key="2">
    <source>
        <dbReference type="Proteomes" id="UP000288279"/>
    </source>
</evidence>
<proteinExistence type="predicted"/>
<evidence type="ECO:0000313" key="1">
    <source>
        <dbReference type="EMBL" id="RUO78261.1"/>
    </source>
</evidence>
<keyword evidence="2" id="KW-1185">Reference proteome</keyword>
<accession>A0A432ZJW7</accession>
<sequence length="138" mass="15445">MITALVLLLGTELVSVAPPSANHSEQLKAIRTEELRERRAQLQAQQAQYALQVAQAKHAMAQLQHAPVAANPLATLQWQGLIETADKALAVVVWQQQLLQLPLAFEHPSGLYLWREDDAVYARYDGQQKMLSRLGELR</sequence>
<organism evidence="1 2">
    <name type="scientific">Pseudidiomarina taiwanensis</name>
    <dbReference type="NCBI Taxonomy" id="337250"/>
    <lineage>
        <taxon>Bacteria</taxon>
        <taxon>Pseudomonadati</taxon>
        <taxon>Pseudomonadota</taxon>
        <taxon>Gammaproteobacteria</taxon>
        <taxon>Alteromonadales</taxon>
        <taxon>Idiomarinaceae</taxon>
        <taxon>Pseudidiomarina</taxon>
    </lineage>
</organism>
<protein>
    <submittedName>
        <fullName evidence="1">Uncharacterized protein</fullName>
    </submittedName>
</protein>
<gene>
    <name evidence="1" type="ORF">CWI83_04305</name>
</gene>
<dbReference type="EMBL" id="PIQG01000002">
    <property type="protein sequence ID" value="RUO78261.1"/>
    <property type="molecule type" value="Genomic_DNA"/>
</dbReference>